<dbReference type="AlphaFoldDB" id="A0A3A6PSL8"/>
<protein>
    <submittedName>
        <fullName evidence="1">Uncharacterized protein</fullName>
    </submittedName>
</protein>
<reference evidence="1 2" key="1">
    <citation type="submission" date="2018-09" db="EMBL/GenBank/DDBJ databases">
        <title>Paenibacillus aracenensis nov. sp. isolated from a cave in southern Spain.</title>
        <authorList>
            <person name="Jurado V."/>
            <person name="Gutierrez-Patricio S."/>
            <person name="Gonzalez-Pimentel J.L."/>
            <person name="Miller A.Z."/>
            <person name="Laiz L."/>
            <person name="Saiz-Jimenez C."/>
        </authorList>
    </citation>
    <scope>NUCLEOTIDE SEQUENCE [LARGE SCALE GENOMIC DNA]</scope>
    <source>
        <strain evidence="1 2">JCM 19203</strain>
    </source>
</reference>
<evidence type="ECO:0000313" key="1">
    <source>
        <dbReference type="EMBL" id="RJX38823.1"/>
    </source>
</evidence>
<accession>A0A3A6PSL8</accession>
<dbReference type="RefSeq" id="WP_120111520.1">
    <property type="nucleotide sequence ID" value="NZ_QXQB01000003.1"/>
</dbReference>
<dbReference type="OrthoDB" id="2486901at2"/>
<proteinExistence type="predicted"/>
<gene>
    <name evidence="1" type="ORF">D3P09_14930</name>
</gene>
<organism evidence="1 2">
    <name type="scientific">Paenibacillus pinisoli</name>
    <dbReference type="NCBI Taxonomy" id="1276110"/>
    <lineage>
        <taxon>Bacteria</taxon>
        <taxon>Bacillati</taxon>
        <taxon>Bacillota</taxon>
        <taxon>Bacilli</taxon>
        <taxon>Bacillales</taxon>
        <taxon>Paenibacillaceae</taxon>
        <taxon>Paenibacillus</taxon>
    </lineage>
</organism>
<comment type="caution">
    <text evidence="1">The sequence shown here is derived from an EMBL/GenBank/DDBJ whole genome shotgun (WGS) entry which is preliminary data.</text>
</comment>
<sequence length="911" mass="103565">MIRQMIMMALVSAVIILLLIIPALEKPGDMNQPALEAVETPLTINIAPPDQAEQPLSTVVKESGEDGIPPLNAYLQPAVGGIRLVLDKGDALYMNSVAEDAMGNMAVHMVEREVETGDHERRWVKQYDLVVVRPDSGQVDTFPLYTEEQEIKHYYYPKVKILNEHEVMFIRRLMEGEVIQYQLVVLQLGSGNLLTLPVFWKVHPDSDEERDFLLSAHYEWNERGHVVEVMLTSYEGKRWLMDLEGFKLIGHRGQTYPATGDAGSGGPSRPLMYPTPDLERFAYSFTAKDPIDISNHFMVADSKSGKIFKLFSIDDGMQLSDSGLVWNKESSRFFLEYAKKGEEMGVNYDSGPVVFAQHIAFYDANGERSRVLHAGSGERLSVYDWLDEHRLLIESYRPVERSRAVWSKGDIVYKEYDVRTGKLAAYRMEQDATKLANGETLTLRTAGGTYDSKAFVYLDQQSKRIWTPDVKGWTHHTGGSLYINVADADMQRRIFEWNEETKSLRMVYSTNSSEQQLYQVAGNWLMFKDRNESSYYYMNTRAEPERNTEGLPLLPGEMARKPSADWWKENHDTLVRLPGNEIRAMGKSRYGTLQVRSQEGELEQYKGARRYFGRYDVEFINAAGQKVSLPALEETELLLEQPVGEMKVWSMDGYDLVMLLTHQSRINISYDSGTSNVYAFAVTEKGEATPLTFRYAGTGGVQLAESICIMNQESAVGVSGQTAIMQSYVGDKRMELTWRADTGAKTLTLTALEDRTKEYESIRTVVERYANRLEQALGLTDIALPEGKMDGVKLRSLFTEKAWHNPGFQRLKTDFAKLEKEGNPSRAFALQPVNARFDEYGNIRVTFAFNLFYAVGWVAHLDALLRLDEFEWTFHDFGTLRTEYSEGYTELDSNLGMKGYNGLVIQNALER</sequence>
<dbReference type="Proteomes" id="UP000267798">
    <property type="component" value="Unassembled WGS sequence"/>
</dbReference>
<evidence type="ECO:0000313" key="2">
    <source>
        <dbReference type="Proteomes" id="UP000267798"/>
    </source>
</evidence>
<dbReference type="EMBL" id="QXQB01000003">
    <property type="protein sequence ID" value="RJX38823.1"/>
    <property type="molecule type" value="Genomic_DNA"/>
</dbReference>
<name>A0A3A6PSL8_9BACL</name>
<keyword evidence="2" id="KW-1185">Reference proteome</keyword>